<dbReference type="Proteomes" id="UP000316770">
    <property type="component" value="Chromosome"/>
</dbReference>
<dbReference type="PROSITE" id="PS01124">
    <property type="entry name" value="HTH_ARAC_FAMILY_2"/>
    <property type="match status" value="1"/>
</dbReference>
<evidence type="ECO:0000256" key="3">
    <source>
        <dbReference type="ARBA" id="ARBA00023163"/>
    </source>
</evidence>
<evidence type="ECO:0000259" key="4">
    <source>
        <dbReference type="PROSITE" id="PS01124"/>
    </source>
</evidence>
<dbReference type="Pfam" id="PF13377">
    <property type="entry name" value="Peripla_BP_3"/>
    <property type="match status" value="1"/>
</dbReference>
<dbReference type="EMBL" id="CP036318">
    <property type="protein sequence ID" value="QDV54211.1"/>
    <property type="molecule type" value="Genomic_DNA"/>
</dbReference>
<reference evidence="5 6" key="1">
    <citation type="submission" date="2019-02" db="EMBL/GenBank/DDBJ databases">
        <title>Deep-cultivation of Planctomycetes and their phenomic and genomic characterization uncovers novel biology.</title>
        <authorList>
            <person name="Wiegand S."/>
            <person name="Jogler M."/>
            <person name="Boedeker C."/>
            <person name="Pinto D."/>
            <person name="Vollmers J."/>
            <person name="Rivas-Marin E."/>
            <person name="Kohn T."/>
            <person name="Peeters S.H."/>
            <person name="Heuer A."/>
            <person name="Rast P."/>
            <person name="Oberbeckmann S."/>
            <person name="Bunk B."/>
            <person name="Jeske O."/>
            <person name="Meyerdierks A."/>
            <person name="Storesund J.E."/>
            <person name="Kallscheuer N."/>
            <person name="Luecker S."/>
            <person name="Lage O.M."/>
            <person name="Pohl T."/>
            <person name="Merkel B.J."/>
            <person name="Hornburger P."/>
            <person name="Mueller R.-W."/>
            <person name="Bruemmer F."/>
            <person name="Labrenz M."/>
            <person name="Spormann A.M."/>
            <person name="Op den Camp H."/>
            <person name="Overmann J."/>
            <person name="Amann R."/>
            <person name="Jetten M.S.M."/>
            <person name="Mascher T."/>
            <person name="Medema M.H."/>
            <person name="Devos D.P."/>
            <person name="Kaster A.-K."/>
            <person name="Ovreas L."/>
            <person name="Rohde M."/>
            <person name="Galperin M.Y."/>
            <person name="Jogler C."/>
        </authorList>
    </citation>
    <scope>NUCLEOTIDE SEQUENCE [LARGE SCALE GENOMIC DNA]</scope>
    <source>
        <strain evidence="5 6">Mal33</strain>
    </source>
</reference>
<proteinExistence type="predicted"/>
<protein>
    <submittedName>
        <fullName evidence="5">Xylose operon regulatory protein</fullName>
    </submittedName>
</protein>
<feature type="domain" description="HTH araC/xylS-type" evidence="4">
    <location>
        <begin position="304"/>
        <end position="402"/>
    </location>
</feature>
<dbReference type="AlphaFoldDB" id="A0A518IMA0"/>
<evidence type="ECO:0000313" key="5">
    <source>
        <dbReference type="EMBL" id="QDV54211.1"/>
    </source>
</evidence>
<dbReference type="PANTHER" id="PTHR30146">
    <property type="entry name" value="LACI-RELATED TRANSCRIPTIONAL REPRESSOR"/>
    <property type="match status" value="1"/>
</dbReference>
<evidence type="ECO:0000313" key="6">
    <source>
        <dbReference type="Proteomes" id="UP000316770"/>
    </source>
</evidence>
<keyword evidence="1" id="KW-0805">Transcription regulation</keyword>
<keyword evidence="2" id="KW-0238">DNA-binding</keyword>
<gene>
    <name evidence="5" type="primary">xylR_1</name>
    <name evidence="5" type="ORF">Mal33_01600</name>
</gene>
<accession>A0A518IMA0</accession>
<dbReference type="SUPFAM" id="SSF53822">
    <property type="entry name" value="Periplasmic binding protein-like I"/>
    <property type="match status" value="1"/>
</dbReference>
<evidence type="ECO:0000256" key="2">
    <source>
        <dbReference type="ARBA" id="ARBA00023125"/>
    </source>
</evidence>
<dbReference type="Gene3D" id="3.40.50.2300">
    <property type="match status" value="2"/>
</dbReference>
<dbReference type="InterPro" id="IPR009057">
    <property type="entry name" value="Homeodomain-like_sf"/>
</dbReference>
<dbReference type="Pfam" id="PF22177">
    <property type="entry name" value="PBP1_XylR"/>
    <property type="match status" value="1"/>
</dbReference>
<dbReference type="PANTHER" id="PTHR30146:SF24">
    <property type="entry name" value="XYLOSE OPERON REGULATORY PROTEIN"/>
    <property type="match status" value="1"/>
</dbReference>
<dbReference type="InterPro" id="IPR046335">
    <property type="entry name" value="LacI/GalR-like_sensor"/>
</dbReference>
<dbReference type="Gene3D" id="1.10.10.60">
    <property type="entry name" value="Homeodomain-like"/>
    <property type="match status" value="1"/>
</dbReference>
<dbReference type="GO" id="GO:0000976">
    <property type="term" value="F:transcription cis-regulatory region binding"/>
    <property type="evidence" value="ECO:0007669"/>
    <property type="project" value="TreeGrafter"/>
</dbReference>
<evidence type="ECO:0000256" key="1">
    <source>
        <dbReference type="ARBA" id="ARBA00023015"/>
    </source>
</evidence>
<keyword evidence="3" id="KW-0804">Transcription</keyword>
<dbReference type="SMART" id="SM00342">
    <property type="entry name" value="HTH_ARAC"/>
    <property type="match status" value="1"/>
</dbReference>
<dbReference type="SUPFAM" id="SSF46689">
    <property type="entry name" value="Homeodomain-like"/>
    <property type="match status" value="1"/>
</dbReference>
<keyword evidence="6" id="KW-1185">Reference proteome</keyword>
<dbReference type="InterPro" id="IPR054031">
    <property type="entry name" value="XylR_PBP1"/>
</dbReference>
<dbReference type="GO" id="GO:0003700">
    <property type="term" value="F:DNA-binding transcription factor activity"/>
    <property type="evidence" value="ECO:0007669"/>
    <property type="project" value="InterPro"/>
</dbReference>
<name>A0A518IMA0_9BACT</name>
<dbReference type="Pfam" id="PF12833">
    <property type="entry name" value="HTH_18"/>
    <property type="match status" value="1"/>
</dbReference>
<organism evidence="5 6">
    <name type="scientific">Rosistilla oblonga</name>
    <dbReference type="NCBI Taxonomy" id="2527990"/>
    <lineage>
        <taxon>Bacteria</taxon>
        <taxon>Pseudomonadati</taxon>
        <taxon>Planctomycetota</taxon>
        <taxon>Planctomycetia</taxon>
        <taxon>Pirellulales</taxon>
        <taxon>Pirellulaceae</taxon>
        <taxon>Rosistilla</taxon>
    </lineage>
</organism>
<dbReference type="InterPro" id="IPR028082">
    <property type="entry name" value="Peripla_BP_I"/>
</dbReference>
<sequence>MDPRLDHCSADLRNPTEAMKIVQQRRSVALLVETSNAYARGVLAGIIDYIQQHQRWSLVLPEQERGARPPDWLQRWQGDGIIARIETDEIAQAIRRTQCPVVDVSAARHLPGVPWVETDDDAIARIAVEHLVERGFRHLAFCGDSGFNWSQWRQQAFEQYVQQAGGTYYQYDSIPRHDPEYSWNSERARLAQWVEQLPHPIGIFACYDIKAQQLLDVCRELNIAVPEQIAVLGVDNDRLLCDLADPPLSSVSCNTRRTGYEAAAMLDRMMAGDTIGAEKVLLEPLGIQTRQSTDILATDDPDVAAAVRFIREHACDGIKVVDVLNEVPVSRRVLEKRFVKILGRSPHEEITRLRIDRVKQLLVQTDLSLAEIARRTGYRHDEYLSVAFKNVVGVQPSKYRQSAKTSS</sequence>
<dbReference type="CDD" id="cd01543">
    <property type="entry name" value="PBP1_XylR"/>
    <property type="match status" value="1"/>
</dbReference>
<dbReference type="InterPro" id="IPR018060">
    <property type="entry name" value="HTH_AraC"/>
</dbReference>